<feature type="chain" id="PRO_5042102626" description="Secreted protein" evidence="1">
    <location>
        <begin position="30"/>
        <end position="104"/>
    </location>
</feature>
<evidence type="ECO:0000313" key="3">
    <source>
        <dbReference type="Proteomes" id="UP001201163"/>
    </source>
</evidence>
<proteinExistence type="predicted"/>
<evidence type="ECO:0000313" key="2">
    <source>
        <dbReference type="EMBL" id="KAH8987188.1"/>
    </source>
</evidence>
<organism evidence="2 3">
    <name type="scientific">Lactarius akahatsu</name>
    <dbReference type="NCBI Taxonomy" id="416441"/>
    <lineage>
        <taxon>Eukaryota</taxon>
        <taxon>Fungi</taxon>
        <taxon>Dikarya</taxon>
        <taxon>Basidiomycota</taxon>
        <taxon>Agaricomycotina</taxon>
        <taxon>Agaricomycetes</taxon>
        <taxon>Russulales</taxon>
        <taxon>Russulaceae</taxon>
        <taxon>Lactarius</taxon>
    </lineage>
</organism>
<gene>
    <name evidence="2" type="ORF">EDB92DRAFT_1151369</name>
</gene>
<reference evidence="2" key="1">
    <citation type="submission" date="2022-01" db="EMBL/GenBank/DDBJ databases">
        <title>Comparative genomics reveals a dynamic genome evolution in the ectomycorrhizal milk-cap (Lactarius) mushrooms.</title>
        <authorList>
            <consortium name="DOE Joint Genome Institute"/>
            <person name="Lebreton A."/>
            <person name="Tang N."/>
            <person name="Kuo A."/>
            <person name="LaButti K."/>
            <person name="Drula E."/>
            <person name="Barry K."/>
            <person name="Clum A."/>
            <person name="Lipzen A."/>
            <person name="Mousain D."/>
            <person name="Ng V."/>
            <person name="Wang R."/>
            <person name="Wang X."/>
            <person name="Dai Y."/>
            <person name="Henrissat B."/>
            <person name="Grigoriev I.V."/>
            <person name="Guerin-Laguette A."/>
            <person name="Yu F."/>
            <person name="Martin F.M."/>
        </authorList>
    </citation>
    <scope>NUCLEOTIDE SEQUENCE</scope>
    <source>
        <strain evidence="2">QP</strain>
    </source>
</reference>
<sequence>MLERLWPYRATGRHLALLVLVSFHPLFQSSPSSQIPRTIICSPSQRSHLTEPSMFTGDHSPMFTKLPHHVFSLPHCLGTTTMCRPSPSIKFRFNTCVRPHCDTL</sequence>
<dbReference type="Proteomes" id="UP001201163">
    <property type="component" value="Unassembled WGS sequence"/>
</dbReference>
<keyword evidence="1" id="KW-0732">Signal</keyword>
<evidence type="ECO:0008006" key="4">
    <source>
        <dbReference type="Google" id="ProtNLM"/>
    </source>
</evidence>
<name>A0AAD4QBA8_9AGAM</name>
<feature type="signal peptide" evidence="1">
    <location>
        <begin position="1"/>
        <end position="29"/>
    </location>
</feature>
<comment type="caution">
    <text evidence="2">The sequence shown here is derived from an EMBL/GenBank/DDBJ whole genome shotgun (WGS) entry which is preliminary data.</text>
</comment>
<accession>A0AAD4QBA8</accession>
<keyword evidence="3" id="KW-1185">Reference proteome</keyword>
<protein>
    <recommendedName>
        <fullName evidence="4">Secreted protein</fullName>
    </recommendedName>
</protein>
<dbReference type="EMBL" id="JAKELL010000049">
    <property type="protein sequence ID" value="KAH8987188.1"/>
    <property type="molecule type" value="Genomic_DNA"/>
</dbReference>
<evidence type="ECO:0000256" key="1">
    <source>
        <dbReference type="SAM" id="SignalP"/>
    </source>
</evidence>
<dbReference type="AlphaFoldDB" id="A0AAD4QBA8"/>